<dbReference type="PROSITE" id="PS00022">
    <property type="entry name" value="EGF_1"/>
    <property type="match status" value="1"/>
</dbReference>
<evidence type="ECO:0000256" key="10">
    <source>
        <dbReference type="PROSITE-ProRule" id="PRU00460"/>
    </source>
</evidence>
<keyword evidence="8" id="KW-0325">Glycoprotein</keyword>
<keyword evidence="6" id="KW-0084">Basement membrane</keyword>
<dbReference type="Pfam" id="PF00053">
    <property type="entry name" value="EGF_laminin"/>
    <property type="match status" value="4"/>
</dbReference>
<dbReference type="GO" id="GO:0009888">
    <property type="term" value="P:tissue development"/>
    <property type="evidence" value="ECO:0007669"/>
    <property type="project" value="TreeGrafter"/>
</dbReference>
<evidence type="ECO:0000259" key="12">
    <source>
        <dbReference type="PROSITE" id="PS50027"/>
    </source>
</evidence>
<sequence length="494" mass="53663">MSPSVFLAAWVCIAVTCRSSAQYLSEDGGPNKGLFPHVINLATGARITTNATCGEDGPEEYCKLTDHSGNRAPQCGVCDALSPDTSRRHPITNAIDGTNSWWQSPTLAAGRHYEWVTITIDLKQVYQVAYVIVKSVISPRPGNWVLERSLDGRKFQPWQYYALSDAECLAAFGVPPTRGRPTYTSDTQVICTSYFSRLNPLEGGEIHTSLVNGRPGASGPSDALRAFTEARYVRLRLQKIRTLHGDLQGRPSQSDASVTKRYFYSIKDISIGGRCVCNGHANDCETDSQAARCSCVHNTCGDKCDSCCPLYNQQPWRAGNFSDGGACEQCQCYGHATACTYDAEVAKKRLSLNIRGEYEGGGVCVGCRDNTEGYNCEKCAPGFFRPQGVTPDAARPCQPCACPGPGTTGECVRDDKQINLGLFPGACICKQGFHGPRCDRCEKGYRRFPACEPCPCDRAGSKGDECEGDCECKDNVVGPRCDTCAPWPFPPGHP</sequence>
<dbReference type="InterPro" id="IPR050440">
    <property type="entry name" value="Laminin/Netrin_ECM"/>
</dbReference>
<feature type="signal peptide" evidence="11">
    <location>
        <begin position="1"/>
        <end position="21"/>
    </location>
</feature>
<keyword evidence="2" id="KW-0964">Secreted</keyword>
<dbReference type="GO" id="GO:0007411">
    <property type="term" value="P:axon guidance"/>
    <property type="evidence" value="ECO:0007669"/>
    <property type="project" value="TreeGrafter"/>
</dbReference>
<dbReference type="PROSITE" id="PS51117">
    <property type="entry name" value="LAMININ_NTER"/>
    <property type="match status" value="1"/>
</dbReference>
<dbReference type="CDD" id="cd00055">
    <property type="entry name" value="EGF_Lam"/>
    <property type="match status" value="4"/>
</dbReference>
<dbReference type="GO" id="GO:0009887">
    <property type="term" value="P:animal organ morphogenesis"/>
    <property type="evidence" value="ECO:0007669"/>
    <property type="project" value="TreeGrafter"/>
</dbReference>
<feature type="chain" id="PRO_5043541889" evidence="11">
    <location>
        <begin position="22"/>
        <end position="494"/>
    </location>
</feature>
<keyword evidence="3" id="KW-0272">Extracellular matrix</keyword>
<evidence type="ECO:0000256" key="2">
    <source>
        <dbReference type="ARBA" id="ARBA00022525"/>
    </source>
</evidence>
<keyword evidence="9 10" id="KW-0424">Laminin EGF-like domain</keyword>
<dbReference type="GO" id="GO:0005201">
    <property type="term" value="F:extracellular matrix structural constituent"/>
    <property type="evidence" value="ECO:0007669"/>
    <property type="project" value="TreeGrafter"/>
</dbReference>
<dbReference type="PRINTS" id="PR00011">
    <property type="entry name" value="EGFLAMININ"/>
</dbReference>
<dbReference type="Gene3D" id="2.60.120.260">
    <property type="entry name" value="Galactose-binding domain-like"/>
    <property type="match status" value="1"/>
</dbReference>
<feature type="domain" description="Laminin EGF-like" evidence="12">
    <location>
        <begin position="400"/>
        <end position="453"/>
    </location>
</feature>
<dbReference type="PANTHER" id="PTHR10574">
    <property type="entry name" value="NETRIN/LAMININ-RELATED"/>
    <property type="match status" value="1"/>
</dbReference>
<evidence type="ECO:0000256" key="5">
    <source>
        <dbReference type="ARBA" id="ARBA00022737"/>
    </source>
</evidence>
<organism evidence="14 15">
    <name type="scientific">Scylla paramamosain</name>
    <name type="common">Mud crab</name>
    <dbReference type="NCBI Taxonomy" id="85552"/>
    <lineage>
        <taxon>Eukaryota</taxon>
        <taxon>Metazoa</taxon>
        <taxon>Ecdysozoa</taxon>
        <taxon>Arthropoda</taxon>
        <taxon>Crustacea</taxon>
        <taxon>Multicrustacea</taxon>
        <taxon>Malacostraca</taxon>
        <taxon>Eumalacostraca</taxon>
        <taxon>Eucarida</taxon>
        <taxon>Decapoda</taxon>
        <taxon>Pleocyemata</taxon>
        <taxon>Brachyura</taxon>
        <taxon>Eubrachyura</taxon>
        <taxon>Portunoidea</taxon>
        <taxon>Portunidae</taxon>
        <taxon>Portuninae</taxon>
        <taxon>Scylla</taxon>
    </lineage>
</organism>
<dbReference type="SMART" id="SM00180">
    <property type="entry name" value="EGF_Lam"/>
    <property type="match status" value="4"/>
</dbReference>
<evidence type="ECO:0000256" key="6">
    <source>
        <dbReference type="ARBA" id="ARBA00022869"/>
    </source>
</evidence>
<dbReference type="SUPFAM" id="SSF49785">
    <property type="entry name" value="Galactose-binding domain-like"/>
    <property type="match status" value="1"/>
</dbReference>
<accession>A0AAW0SPE2</accession>
<dbReference type="InterPro" id="IPR008211">
    <property type="entry name" value="Laminin_N"/>
</dbReference>
<dbReference type="Gene3D" id="2.10.25.10">
    <property type="entry name" value="Laminin"/>
    <property type="match status" value="3"/>
</dbReference>
<comment type="caution">
    <text evidence="10">Lacks conserved residue(s) required for the propagation of feature annotation.</text>
</comment>
<protein>
    <submittedName>
        <fullName evidence="14">Uncharacterized protein</fullName>
    </submittedName>
</protein>
<evidence type="ECO:0000256" key="1">
    <source>
        <dbReference type="ARBA" id="ARBA00004302"/>
    </source>
</evidence>
<dbReference type="SUPFAM" id="SSF57196">
    <property type="entry name" value="EGF/Laminin"/>
    <property type="match status" value="3"/>
</dbReference>
<dbReference type="Proteomes" id="UP001487740">
    <property type="component" value="Unassembled WGS sequence"/>
</dbReference>
<dbReference type="InterPro" id="IPR008979">
    <property type="entry name" value="Galactose-bd-like_sf"/>
</dbReference>
<reference evidence="14 15" key="1">
    <citation type="submission" date="2023-03" db="EMBL/GenBank/DDBJ databases">
        <title>High-quality genome of Scylla paramamosain provides insights in environmental adaptation.</title>
        <authorList>
            <person name="Zhang L."/>
        </authorList>
    </citation>
    <scope>NUCLEOTIDE SEQUENCE [LARGE SCALE GENOMIC DNA]</scope>
    <source>
        <strain evidence="14">LZ_2023a</strain>
        <tissue evidence="14">Muscle</tissue>
    </source>
</reference>
<proteinExistence type="predicted"/>
<dbReference type="PROSITE" id="PS01248">
    <property type="entry name" value="EGF_LAM_1"/>
    <property type="match status" value="1"/>
</dbReference>
<dbReference type="FunFam" id="2.60.120.260:FF:000017">
    <property type="entry name" value="Laminin subunit alpha 2"/>
    <property type="match status" value="1"/>
</dbReference>
<feature type="disulfide bond" evidence="10">
    <location>
        <begin position="472"/>
        <end position="481"/>
    </location>
</feature>
<dbReference type="InterPro" id="IPR002049">
    <property type="entry name" value="LE_dom"/>
</dbReference>
<feature type="disulfide bond" evidence="10">
    <location>
        <begin position="429"/>
        <end position="438"/>
    </location>
</feature>
<dbReference type="Pfam" id="PF00055">
    <property type="entry name" value="Laminin_N"/>
    <property type="match status" value="1"/>
</dbReference>
<name>A0AAW0SPE2_SCYPA</name>
<dbReference type="GO" id="GO:0005604">
    <property type="term" value="C:basement membrane"/>
    <property type="evidence" value="ECO:0007669"/>
    <property type="project" value="UniProtKB-SubCell"/>
</dbReference>
<evidence type="ECO:0000256" key="4">
    <source>
        <dbReference type="ARBA" id="ARBA00022729"/>
    </source>
</evidence>
<dbReference type="PROSITE" id="PS50027">
    <property type="entry name" value="EGF_LAM_2"/>
    <property type="match status" value="2"/>
</dbReference>
<dbReference type="EMBL" id="JARAKH010000048">
    <property type="protein sequence ID" value="KAK8376686.1"/>
    <property type="molecule type" value="Genomic_DNA"/>
</dbReference>
<comment type="subcellular location">
    <subcellularLocation>
        <location evidence="1">Secreted</location>
        <location evidence="1">Extracellular space</location>
        <location evidence="1">Extracellular matrix</location>
        <location evidence="1">Basement membrane</location>
    </subcellularLocation>
</comment>
<evidence type="ECO:0000256" key="3">
    <source>
        <dbReference type="ARBA" id="ARBA00022530"/>
    </source>
</evidence>
<gene>
    <name evidence="14" type="ORF">O3P69_009948</name>
</gene>
<feature type="disulfide bond" evidence="10">
    <location>
        <begin position="454"/>
        <end position="466"/>
    </location>
</feature>
<evidence type="ECO:0000256" key="7">
    <source>
        <dbReference type="ARBA" id="ARBA00023157"/>
    </source>
</evidence>
<evidence type="ECO:0000256" key="8">
    <source>
        <dbReference type="ARBA" id="ARBA00023180"/>
    </source>
</evidence>
<keyword evidence="4 11" id="KW-0732">Signal</keyword>
<feature type="domain" description="Laminin EGF-like" evidence="12">
    <location>
        <begin position="454"/>
        <end position="494"/>
    </location>
</feature>
<dbReference type="SMART" id="SM00136">
    <property type="entry name" value="LamNT"/>
    <property type="match status" value="1"/>
</dbReference>
<keyword evidence="5" id="KW-0677">Repeat</keyword>
<dbReference type="AlphaFoldDB" id="A0AAW0SPE2"/>
<evidence type="ECO:0000256" key="11">
    <source>
        <dbReference type="SAM" id="SignalP"/>
    </source>
</evidence>
<feature type="domain" description="Laminin N-terminal" evidence="13">
    <location>
        <begin position="30"/>
        <end position="274"/>
    </location>
</feature>
<evidence type="ECO:0000259" key="13">
    <source>
        <dbReference type="PROSITE" id="PS51117"/>
    </source>
</evidence>
<dbReference type="InterPro" id="IPR000742">
    <property type="entry name" value="EGF"/>
</dbReference>
<comment type="caution">
    <text evidence="14">The sequence shown here is derived from an EMBL/GenBank/DDBJ whole genome shotgun (WGS) entry which is preliminary data.</text>
</comment>
<keyword evidence="15" id="KW-1185">Reference proteome</keyword>
<dbReference type="FunFam" id="2.10.25.10:FF:000069">
    <property type="entry name" value="Laminin subunit alpha 1"/>
    <property type="match status" value="1"/>
</dbReference>
<evidence type="ECO:0000313" key="14">
    <source>
        <dbReference type="EMBL" id="KAK8376686.1"/>
    </source>
</evidence>
<dbReference type="PANTHER" id="PTHR10574:SF406">
    <property type="entry name" value="LAMININ SUBUNIT ALPHA 5"/>
    <property type="match status" value="1"/>
</dbReference>
<evidence type="ECO:0000256" key="9">
    <source>
        <dbReference type="ARBA" id="ARBA00023292"/>
    </source>
</evidence>
<keyword evidence="7 10" id="KW-1015">Disulfide bond</keyword>
<evidence type="ECO:0000313" key="15">
    <source>
        <dbReference type="Proteomes" id="UP001487740"/>
    </source>
</evidence>